<name>A0A2K3QBH3_9HYPO</name>
<comment type="caution">
    <text evidence="2">The sequence shown here is derived from an EMBL/GenBank/DDBJ whole genome shotgun (WGS) entry which is preliminary data.</text>
</comment>
<feature type="compositionally biased region" description="Polar residues" evidence="1">
    <location>
        <begin position="18"/>
        <end position="32"/>
    </location>
</feature>
<dbReference type="EMBL" id="NRSZ01000834">
    <property type="protein sequence ID" value="PNY24871.1"/>
    <property type="molecule type" value="Genomic_DNA"/>
</dbReference>
<feature type="compositionally biased region" description="Polar residues" evidence="1">
    <location>
        <begin position="177"/>
        <end position="189"/>
    </location>
</feature>
<feature type="compositionally biased region" description="Low complexity" evidence="1">
    <location>
        <begin position="306"/>
        <end position="323"/>
    </location>
</feature>
<protein>
    <submittedName>
        <fullName evidence="2">Uncharacterized protein</fullName>
    </submittedName>
</protein>
<feature type="compositionally biased region" description="Low complexity" evidence="1">
    <location>
        <begin position="75"/>
        <end position="85"/>
    </location>
</feature>
<gene>
    <name evidence="2" type="ORF">TCAP_05189</name>
</gene>
<organism evidence="2 3">
    <name type="scientific">Tolypocladium capitatum</name>
    <dbReference type="NCBI Taxonomy" id="45235"/>
    <lineage>
        <taxon>Eukaryota</taxon>
        <taxon>Fungi</taxon>
        <taxon>Dikarya</taxon>
        <taxon>Ascomycota</taxon>
        <taxon>Pezizomycotina</taxon>
        <taxon>Sordariomycetes</taxon>
        <taxon>Hypocreomycetidae</taxon>
        <taxon>Hypocreales</taxon>
        <taxon>Ophiocordycipitaceae</taxon>
        <taxon>Tolypocladium</taxon>
    </lineage>
</organism>
<keyword evidence="3" id="KW-1185">Reference proteome</keyword>
<feature type="compositionally biased region" description="Low complexity" evidence="1">
    <location>
        <begin position="393"/>
        <end position="422"/>
    </location>
</feature>
<feature type="compositionally biased region" description="Low complexity" evidence="1">
    <location>
        <begin position="465"/>
        <end position="477"/>
    </location>
</feature>
<feature type="compositionally biased region" description="Basic and acidic residues" evidence="1">
    <location>
        <begin position="357"/>
        <end position="377"/>
    </location>
</feature>
<proteinExistence type="predicted"/>
<feature type="compositionally biased region" description="Acidic residues" evidence="1">
    <location>
        <begin position="196"/>
        <end position="215"/>
    </location>
</feature>
<feature type="region of interest" description="Disordered" evidence="1">
    <location>
        <begin position="1"/>
        <end position="530"/>
    </location>
</feature>
<dbReference type="Proteomes" id="UP000236621">
    <property type="component" value="Unassembled WGS sequence"/>
</dbReference>
<dbReference type="AlphaFoldDB" id="A0A2K3QBH3"/>
<dbReference type="STRING" id="45235.A0A2K3QBH3"/>
<feature type="compositionally biased region" description="Basic residues" evidence="1">
    <location>
        <begin position="1"/>
        <end position="10"/>
    </location>
</feature>
<feature type="compositionally biased region" description="Basic and acidic residues" evidence="1">
    <location>
        <begin position="125"/>
        <end position="136"/>
    </location>
</feature>
<feature type="compositionally biased region" description="Polar residues" evidence="1">
    <location>
        <begin position="338"/>
        <end position="355"/>
    </location>
</feature>
<accession>A0A2K3QBH3</accession>
<feature type="compositionally biased region" description="Polar residues" evidence="1">
    <location>
        <begin position="111"/>
        <end position="124"/>
    </location>
</feature>
<feature type="compositionally biased region" description="Pro residues" evidence="1">
    <location>
        <begin position="57"/>
        <end position="74"/>
    </location>
</feature>
<evidence type="ECO:0000313" key="3">
    <source>
        <dbReference type="Proteomes" id="UP000236621"/>
    </source>
</evidence>
<dbReference type="OrthoDB" id="428854at2759"/>
<reference evidence="2 3" key="1">
    <citation type="submission" date="2017-08" db="EMBL/GenBank/DDBJ databases">
        <title>Harnessing the power of phylogenomics to disentangle the directionality and signatures of interkingdom host jumping in the parasitic fungal genus Tolypocladium.</title>
        <authorList>
            <person name="Quandt C.A."/>
            <person name="Patterson W."/>
            <person name="Spatafora J.W."/>
        </authorList>
    </citation>
    <scope>NUCLEOTIDE SEQUENCE [LARGE SCALE GENOMIC DNA]</scope>
    <source>
        <strain evidence="2 3">CBS 113982</strain>
    </source>
</reference>
<sequence>MSSNPFRKKALGAIDTARAQSPAKSSLRSNSPLAGDYDDDADNPRRPKPVKKVRVLSPPPLSPDSPEWPSPPPGANYGYGYSYASQIPQERHADPFNGAAVGQMPPPANPFSKTLQDLESSNELESQRRNEGEALKKANAARQSLNVDSFRRLLMTGKATDAEPVPTQQDPRARADSATSSKSPATDSSRVGRAEEESDSPESSDTDDDCDDEDALVSKSKPSQQQRTGKEKKAPPPPPSSRHGKSLRDGQDDTDLPKLSSPREVNKPLPPSPIRMSMDDDSESPFDRESAGKVPEPEPAGPESHSAPAARPSSSSSSSRKSAPAPPPRRGHSRTESKSQVSVILSPNEQQQTPTKARGDETSVRTSTDEAPSRSDGARQTGHAPAPPPPRRPYAAPRQTSHASSLSISSSQVPQTPSSSSTYQHESDHDRSTLPDPSAASPGYDVATMSNAKLSSPPPPPPARNPSVRRPPSISSVEGISWRVSGEGRSARDSIPPPPPRRQRGSSSPSSVDVPPPSLRGAAPPDAGKGVDILADLDALQREVDALRGKFK</sequence>
<evidence type="ECO:0000256" key="1">
    <source>
        <dbReference type="SAM" id="MobiDB-lite"/>
    </source>
</evidence>
<evidence type="ECO:0000313" key="2">
    <source>
        <dbReference type="EMBL" id="PNY24871.1"/>
    </source>
</evidence>